<dbReference type="PANTHER" id="PTHR46190:SF1">
    <property type="entry name" value="SI:CH211-201H21.5"/>
    <property type="match status" value="1"/>
</dbReference>
<dbReference type="PANTHER" id="PTHR46190">
    <property type="entry name" value="SI:CH211-201H21.5-RELATED"/>
    <property type="match status" value="1"/>
</dbReference>
<dbReference type="EMBL" id="KQ414619">
    <property type="protein sequence ID" value="KOC67707.1"/>
    <property type="molecule type" value="Genomic_DNA"/>
</dbReference>
<accession>A0A0L7RA08</accession>
<dbReference type="OrthoDB" id="432381at2759"/>
<reference evidence="3 4" key="1">
    <citation type="submission" date="2015-07" db="EMBL/GenBank/DDBJ databases">
        <title>The genome of Habropoda laboriosa.</title>
        <authorList>
            <person name="Pan H."/>
            <person name="Kapheim K."/>
        </authorList>
    </citation>
    <scope>NUCLEOTIDE SEQUENCE [LARGE SCALE GENOMIC DNA]</scope>
    <source>
        <strain evidence="3">0110345459</strain>
    </source>
</reference>
<dbReference type="Gene3D" id="3.90.245.10">
    <property type="entry name" value="Ribonucleoside hydrolase-like"/>
    <property type="match status" value="1"/>
</dbReference>
<dbReference type="Pfam" id="PF01156">
    <property type="entry name" value="IU_nuc_hydro"/>
    <property type="match status" value="1"/>
</dbReference>
<dbReference type="STRING" id="597456.A0A0L7RA08"/>
<sequence length="343" mass="37654">MKLYLFPCKFITIASLLFMLCSVSLHIMIKTFTRSIEALEKIIIDTDAGADDAVAILLTLKSESKGLKVIAITCSYGNTNLENVITNVLKILTVANRSDIPVYKGAHRALINNYKPDSVFGSDGLGDFNFTQKIIAKVDESKHAAVALVDLVKQYPGEITLLSIGPSTNVATAIALKPSFLKYLKNHIILGGSVYGVGNVAPNVEFNFYLDPEGNYMILNKTRTSILFPWETTLKNDISMDWRKNVLGKTNSTIMDFLNKAERISSLNSTSWSASDGMAAAVMIWPELITQSIVTNVSPVLDGLARGSILVDYNNLTSKETNTRIVQTFNVSAFQELLLKKLG</sequence>
<dbReference type="InterPro" id="IPR001910">
    <property type="entry name" value="Inosine/uridine_hydrolase_dom"/>
</dbReference>
<feature type="domain" description="Inosine/uridine-preferring nucleoside hydrolase" evidence="2">
    <location>
        <begin position="42"/>
        <end position="335"/>
    </location>
</feature>
<comment type="similarity">
    <text evidence="1">Belongs to the IUNH family.</text>
</comment>
<proteinExistence type="inferred from homology"/>
<name>A0A0L7RA08_9HYME</name>
<evidence type="ECO:0000313" key="3">
    <source>
        <dbReference type="EMBL" id="KOC67707.1"/>
    </source>
</evidence>
<evidence type="ECO:0000256" key="1">
    <source>
        <dbReference type="ARBA" id="ARBA00009176"/>
    </source>
</evidence>
<dbReference type="InterPro" id="IPR052775">
    <property type="entry name" value="IUN_hydrolase"/>
</dbReference>
<evidence type="ECO:0000259" key="2">
    <source>
        <dbReference type="Pfam" id="PF01156"/>
    </source>
</evidence>
<protein>
    <submittedName>
        <fullName evidence="3">Putative uridine nucleosidase 1</fullName>
    </submittedName>
</protein>
<dbReference type="Proteomes" id="UP000053825">
    <property type="component" value="Unassembled WGS sequence"/>
</dbReference>
<organism evidence="3 4">
    <name type="scientific">Habropoda laboriosa</name>
    <dbReference type="NCBI Taxonomy" id="597456"/>
    <lineage>
        <taxon>Eukaryota</taxon>
        <taxon>Metazoa</taxon>
        <taxon>Ecdysozoa</taxon>
        <taxon>Arthropoda</taxon>
        <taxon>Hexapoda</taxon>
        <taxon>Insecta</taxon>
        <taxon>Pterygota</taxon>
        <taxon>Neoptera</taxon>
        <taxon>Endopterygota</taxon>
        <taxon>Hymenoptera</taxon>
        <taxon>Apocrita</taxon>
        <taxon>Aculeata</taxon>
        <taxon>Apoidea</taxon>
        <taxon>Anthophila</taxon>
        <taxon>Apidae</taxon>
        <taxon>Habropoda</taxon>
    </lineage>
</organism>
<evidence type="ECO:0000313" key="4">
    <source>
        <dbReference type="Proteomes" id="UP000053825"/>
    </source>
</evidence>
<dbReference type="InterPro" id="IPR036452">
    <property type="entry name" value="Ribo_hydro-like"/>
</dbReference>
<gene>
    <name evidence="3" type="ORF">WH47_11108</name>
</gene>
<dbReference type="AlphaFoldDB" id="A0A0L7RA08"/>
<keyword evidence="4" id="KW-1185">Reference proteome</keyword>
<dbReference type="SUPFAM" id="SSF53590">
    <property type="entry name" value="Nucleoside hydrolase"/>
    <property type="match status" value="1"/>
</dbReference>
<dbReference type="GO" id="GO:0016799">
    <property type="term" value="F:hydrolase activity, hydrolyzing N-glycosyl compounds"/>
    <property type="evidence" value="ECO:0007669"/>
    <property type="project" value="InterPro"/>
</dbReference>